<dbReference type="SUPFAM" id="SSF51395">
    <property type="entry name" value="FMN-linked oxidoreductases"/>
    <property type="match status" value="1"/>
</dbReference>
<dbReference type="RefSeq" id="WP_328708475.1">
    <property type="nucleotide sequence ID" value="NZ_CP108085.1"/>
</dbReference>
<dbReference type="PANTHER" id="PTHR22893:SF91">
    <property type="entry name" value="NADPH DEHYDROGENASE 2-RELATED"/>
    <property type="match status" value="1"/>
</dbReference>
<sequence length="369" mass="39727">MSTAFEPITIGRHTARNRVVMAPMTRNRAYGPGASPTPLMATYYAQRADAGLIITESTQPSPIGQGFPNTPGLHSAGQVEAWRRVTAGVHERNGLIFAQLMHAGRVGHPSLHGGTLTPVGPSPVKAAGTVFTMDGPQEFVTPRALDRAGIKETIEDFASAARNAIEAGFDGVELHAGSGFLLHQFLSTNANQRDDEWGGSARRRGRFTVEVARAVADAVGADRVGLRIWPSHVYNDIVEDGHHDTYLALLDALNPLGLAYLHIAEGPDTELTHRLRERWTGTLILNPYTPGAFTGPESLKLIDDSAADLISYASLFMANPDLPRRLRAGGPFKAPDFSRAYGGDHKGYTDYPALTCLQESGPSTLTNKL</sequence>
<dbReference type="InterPro" id="IPR013785">
    <property type="entry name" value="Aldolase_TIM"/>
</dbReference>
<feature type="domain" description="NADH:flavin oxidoreductase/NADH oxidase N-terminal" evidence="1">
    <location>
        <begin position="5"/>
        <end position="329"/>
    </location>
</feature>
<dbReference type="Gene3D" id="3.20.20.70">
    <property type="entry name" value="Aldolase class I"/>
    <property type="match status" value="1"/>
</dbReference>
<gene>
    <name evidence="2" type="ORF">OG913_24185</name>
</gene>
<name>A0ABZ1SJU5_9ACTN</name>
<keyword evidence="3" id="KW-1185">Reference proteome</keyword>
<accession>A0ABZ1SJU5</accession>
<dbReference type="PANTHER" id="PTHR22893">
    <property type="entry name" value="NADH OXIDOREDUCTASE-RELATED"/>
    <property type="match status" value="1"/>
</dbReference>
<dbReference type="Proteomes" id="UP001432011">
    <property type="component" value="Chromosome"/>
</dbReference>
<evidence type="ECO:0000313" key="2">
    <source>
        <dbReference type="EMBL" id="WUP72518.1"/>
    </source>
</evidence>
<dbReference type="Pfam" id="PF00724">
    <property type="entry name" value="Oxidored_FMN"/>
    <property type="match status" value="1"/>
</dbReference>
<protein>
    <submittedName>
        <fullName evidence="2">Alkene reductase</fullName>
    </submittedName>
</protein>
<dbReference type="EMBL" id="CP108085">
    <property type="protein sequence ID" value="WUP72518.1"/>
    <property type="molecule type" value="Genomic_DNA"/>
</dbReference>
<evidence type="ECO:0000259" key="1">
    <source>
        <dbReference type="Pfam" id="PF00724"/>
    </source>
</evidence>
<dbReference type="CDD" id="cd02933">
    <property type="entry name" value="OYE_like_FMN"/>
    <property type="match status" value="1"/>
</dbReference>
<evidence type="ECO:0000313" key="3">
    <source>
        <dbReference type="Proteomes" id="UP001432011"/>
    </source>
</evidence>
<dbReference type="InterPro" id="IPR045247">
    <property type="entry name" value="Oye-like"/>
</dbReference>
<dbReference type="InterPro" id="IPR001155">
    <property type="entry name" value="OxRdtase_FMN_N"/>
</dbReference>
<organism evidence="2 3">
    <name type="scientific">Microbispora hainanensis</name>
    <dbReference type="NCBI Taxonomy" id="568844"/>
    <lineage>
        <taxon>Bacteria</taxon>
        <taxon>Bacillati</taxon>
        <taxon>Actinomycetota</taxon>
        <taxon>Actinomycetes</taxon>
        <taxon>Streptosporangiales</taxon>
        <taxon>Streptosporangiaceae</taxon>
        <taxon>Microbispora</taxon>
    </lineage>
</organism>
<proteinExistence type="predicted"/>
<reference evidence="2" key="1">
    <citation type="submission" date="2022-10" db="EMBL/GenBank/DDBJ databases">
        <title>The complete genomes of actinobacterial strains from the NBC collection.</title>
        <authorList>
            <person name="Joergensen T.S."/>
            <person name="Alvarez Arevalo M."/>
            <person name="Sterndorff E.B."/>
            <person name="Faurdal D."/>
            <person name="Vuksanovic O."/>
            <person name="Mourched A.-S."/>
            <person name="Charusanti P."/>
            <person name="Shaw S."/>
            <person name="Blin K."/>
            <person name="Weber T."/>
        </authorList>
    </citation>
    <scope>NUCLEOTIDE SEQUENCE</scope>
    <source>
        <strain evidence="2">NBC_00254</strain>
    </source>
</reference>